<keyword evidence="7" id="KW-1185">Reference proteome</keyword>
<feature type="domain" description="Cytochrome c" evidence="5">
    <location>
        <begin position="99"/>
        <end position="178"/>
    </location>
</feature>
<keyword evidence="2 4" id="KW-0479">Metal-binding</keyword>
<keyword evidence="3 4" id="KW-0408">Iron</keyword>
<organism evidence="6 7">
    <name type="scientific">Chitinophaga lutea</name>
    <dbReference type="NCBI Taxonomy" id="2488634"/>
    <lineage>
        <taxon>Bacteria</taxon>
        <taxon>Pseudomonadati</taxon>
        <taxon>Bacteroidota</taxon>
        <taxon>Chitinophagia</taxon>
        <taxon>Chitinophagales</taxon>
        <taxon>Chitinophagaceae</taxon>
        <taxon>Chitinophaga</taxon>
    </lineage>
</organism>
<reference evidence="6 7" key="1">
    <citation type="submission" date="2018-11" db="EMBL/GenBank/DDBJ databases">
        <title>Chitinophaga lutea sp.nov., isolate from arsenic contaminated soil.</title>
        <authorList>
            <person name="Zong Y."/>
        </authorList>
    </citation>
    <scope>NUCLEOTIDE SEQUENCE [LARGE SCALE GENOMIC DNA]</scope>
    <source>
        <strain evidence="6 7">ZY74</strain>
    </source>
</reference>
<dbReference type="AlphaFoldDB" id="A0A3N4PKJ4"/>
<dbReference type="PROSITE" id="PS51007">
    <property type="entry name" value="CYTC"/>
    <property type="match status" value="1"/>
</dbReference>
<evidence type="ECO:0000256" key="3">
    <source>
        <dbReference type="ARBA" id="ARBA00023004"/>
    </source>
</evidence>
<keyword evidence="1 4" id="KW-0349">Heme</keyword>
<evidence type="ECO:0000256" key="1">
    <source>
        <dbReference type="ARBA" id="ARBA00022617"/>
    </source>
</evidence>
<dbReference type="SUPFAM" id="SSF46626">
    <property type="entry name" value="Cytochrome c"/>
    <property type="match status" value="1"/>
</dbReference>
<proteinExistence type="predicted"/>
<dbReference type="EMBL" id="RPDH01000003">
    <property type="protein sequence ID" value="RPE05361.1"/>
    <property type="molecule type" value="Genomic_DNA"/>
</dbReference>
<evidence type="ECO:0000256" key="2">
    <source>
        <dbReference type="ARBA" id="ARBA00022723"/>
    </source>
</evidence>
<dbReference type="GO" id="GO:0020037">
    <property type="term" value="F:heme binding"/>
    <property type="evidence" value="ECO:0007669"/>
    <property type="project" value="InterPro"/>
</dbReference>
<evidence type="ECO:0000313" key="6">
    <source>
        <dbReference type="EMBL" id="RPE05361.1"/>
    </source>
</evidence>
<accession>A0A3N4PKJ4</accession>
<dbReference type="GO" id="GO:0009055">
    <property type="term" value="F:electron transfer activity"/>
    <property type="evidence" value="ECO:0007669"/>
    <property type="project" value="InterPro"/>
</dbReference>
<sequence length="182" mass="18196">MSFFAVALAACSKSDDGPKNTDPCASKTIVVAAAVTASDACAPTGTIIVTATGSSGFTYSIDGTTFAAANTFSAKAAGNYTVTVKDADGCTKTAQATIAAAAAGPKFAEVRTLVAAKCQGCHNNTNQSGGRNLQGDCNIVSAAARIKVRAVDLGTMPVGGSLTQAEKDKITAWVTAGGRYSD</sequence>
<evidence type="ECO:0000259" key="5">
    <source>
        <dbReference type="PROSITE" id="PS51007"/>
    </source>
</evidence>
<gene>
    <name evidence="6" type="ORF">EGT74_23520</name>
</gene>
<dbReference type="InterPro" id="IPR009056">
    <property type="entry name" value="Cyt_c-like_dom"/>
</dbReference>
<dbReference type="GO" id="GO:0046872">
    <property type="term" value="F:metal ion binding"/>
    <property type="evidence" value="ECO:0007669"/>
    <property type="project" value="UniProtKB-KW"/>
</dbReference>
<name>A0A3N4PKJ4_9BACT</name>
<dbReference type="Proteomes" id="UP000278351">
    <property type="component" value="Unassembled WGS sequence"/>
</dbReference>
<protein>
    <recommendedName>
        <fullName evidence="5">Cytochrome c domain-containing protein</fullName>
    </recommendedName>
</protein>
<evidence type="ECO:0000256" key="4">
    <source>
        <dbReference type="PROSITE-ProRule" id="PRU00433"/>
    </source>
</evidence>
<evidence type="ECO:0000313" key="7">
    <source>
        <dbReference type="Proteomes" id="UP000278351"/>
    </source>
</evidence>
<dbReference type="InterPro" id="IPR036909">
    <property type="entry name" value="Cyt_c-like_dom_sf"/>
</dbReference>
<comment type="caution">
    <text evidence="6">The sequence shown here is derived from an EMBL/GenBank/DDBJ whole genome shotgun (WGS) entry which is preliminary data.</text>
</comment>